<organism evidence="1 2">
    <name type="scientific">Aetokthonos hydrillicola Thurmond2011</name>
    <dbReference type="NCBI Taxonomy" id="2712845"/>
    <lineage>
        <taxon>Bacteria</taxon>
        <taxon>Bacillati</taxon>
        <taxon>Cyanobacteriota</taxon>
        <taxon>Cyanophyceae</taxon>
        <taxon>Nostocales</taxon>
        <taxon>Hapalosiphonaceae</taxon>
        <taxon>Aetokthonos</taxon>
    </lineage>
</organism>
<name>A0AAP5I863_9CYAN</name>
<gene>
    <name evidence="1" type="ORF">G7B40_018930</name>
</gene>
<dbReference type="AlphaFoldDB" id="A0AAP5I863"/>
<proteinExistence type="predicted"/>
<keyword evidence="2" id="KW-1185">Reference proteome</keyword>
<dbReference type="RefSeq" id="WP_208344207.1">
    <property type="nucleotide sequence ID" value="NZ_CAWQFN010000483.1"/>
</dbReference>
<evidence type="ECO:0000313" key="1">
    <source>
        <dbReference type="EMBL" id="MDR9896621.1"/>
    </source>
</evidence>
<protein>
    <submittedName>
        <fullName evidence="1">Uncharacterized protein</fullName>
    </submittedName>
</protein>
<reference evidence="2" key="1">
    <citation type="journal article" date="2021" name="Science">
        <title>Hunting the eagle killer: A cyanobacterial neurotoxin causes vacuolar myelinopathy.</title>
        <authorList>
            <person name="Breinlinger S."/>
            <person name="Phillips T.J."/>
            <person name="Haram B.N."/>
            <person name="Mares J."/>
            <person name="Martinez Yerena J.A."/>
            <person name="Hrouzek P."/>
            <person name="Sobotka R."/>
            <person name="Henderson W.M."/>
            <person name="Schmieder P."/>
            <person name="Williams S.M."/>
            <person name="Lauderdale J.D."/>
            <person name="Wilde H.D."/>
            <person name="Gerrin W."/>
            <person name="Kust A."/>
            <person name="Washington J.W."/>
            <person name="Wagner C."/>
            <person name="Geier B."/>
            <person name="Liebeke M."/>
            <person name="Enke H."/>
            <person name="Niedermeyer T.H.J."/>
            <person name="Wilde S.B."/>
        </authorList>
    </citation>
    <scope>NUCLEOTIDE SEQUENCE [LARGE SCALE GENOMIC DNA]</scope>
    <source>
        <strain evidence="2">Thurmond2011</strain>
    </source>
</reference>
<dbReference type="Proteomes" id="UP000667802">
    <property type="component" value="Unassembled WGS sequence"/>
</dbReference>
<sequence length="64" mass="7412">MDLIALGLTFRAIAPIYVFHQKRITENTIRFFGRCYAEILIKTGNFACKLRFTGDHRLNFSTEA</sequence>
<accession>A0AAP5I863</accession>
<evidence type="ECO:0000313" key="2">
    <source>
        <dbReference type="Proteomes" id="UP000667802"/>
    </source>
</evidence>
<comment type="caution">
    <text evidence="1">The sequence shown here is derived from an EMBL/GenBank/DDBJ whole genome shotgun (WGS) entry which is preliminary data.</text>
</comment>
<dbReference type="EMBL" id="JAALHA020000009">
    <property type="protein sequence ID" value="MDR9896621.1"/>
    <property type="molecule type" value="Genomic_DNA"/>
</dbReference>